<feature type="domain" description="HTH cro/C1-type" evidence="2">
    <location>
        <begin position="14"/>
        <end position="68"/>
    </location>
</feature>
<sequence>MTDRDTAATVAANVHSARTRHGLSLDQLAARATVSKGALVAVENGKGNPSLSTLVRLADALSLSVSALVEPRTSTQSIRVVPLDRVAPLWTGTAGGTARLLLTTPGPAPVEVWRWRLLPGETHRSAMHGAGVHETVTVLNGTLHVTVDKAETVVATDATAAFAADKEHAYSCAADQPCDFLMTVHLSPRSLPSRGEP</sequence>
<dbReference type="CDD" id="cd00093">
    <property type="entry name" value="HTH_XRE"/>
    <property type="match status" value="1"/>
</dbReference>
<dbReference type="GO" id="GO:0005829">
    <property type="term" value="C:cytosol"/>
    <property type="evidence" value="ECO:0007669"/>
    <property type="project" value="TreeGrafter"/>
</dbReference>
<dbReference type="GO" id="GO:0003700">
    <property type="term" value="F:DNA-binding transcription factor activity"/>
    <property type="evidence" value="ECO:0007669"/>
    <property type="project" value="TreeGrafter"/>
</dbReference>
<dbReference type="Pfam" id="PF01381">
    <property type="entry name" value="HTH_3"/>
    <property type="match status" value="1"/>
</dbReference>
<keyword evidence="4" id="KW-1185">Reference proteome</keyword>
<dbReference type="AlphaFoldDB" id="A0A9W6P9A0"/>
<dbReference type="PANTHER" id="PTHR46797:SF1">
    <property type="entry name" value="METHYLPHOSPHONATE SYNTHASE"/>
    <property type="match status" value="1"/>
</dbReference>
<accession>A0A9W6P9A0</accession>
<dbReference type="GO" id="GO:0003677">
    <property type="term" value="F:DNA binding"/>
    <property type="evidence" value="ECO:0007669"/>
    <property type="project" value="UniProtKB-KW"/>
</dbReference>
<proteinExistence type="predicted"/>
<name>A0A9W6P9A0_9ACTN</name>
<dbReference type="InterPro" id="IPR013096">
    <property type="entry name" value="Cupin_2"/>
</dbReference>
<dbReference type="Pfam" id="PF07883">
    <property type="entry name" value="Cupin_2"/>
    <property type="match status" value="1"/>
</dbReference>
<dbReference type="Gene3D" id="1.10.260.40">
    <property type="entry name" value="lambda repressor-like DNA-binding domains"/>
    <property type="match status" value="1"/>
</dbReference>
<dbReference type="EMBL" id="BSQG01000007">
    <property type="protein sequence ID" value="GLU49377.1"/>
    <property type="molecule type" value="Genomic_DNA"/>
</dbReference>
<dbReference type="PANTHER" id="PTHR46797">
    <property type="entry name" value="HTH-TYPE TRANSCRIPTIONAL REGULATOR"/>
    <property type="match status" value="1"/>
</dbReference>
<evidence type="ECO:0000313" key="4">
    <source>
        <dbReference type="Proteomes" id="UP001165092"/>
    </source>
</evidence>
<evidence type="ECO:0000313" key="3">
    <source>
        <dbReference type="EMBL" id="GLU49377.1"/>
    </source>
</evidence>
<dbReference type="SUPFAM" id="SSF51182">
    <property type="entry name" value="RmlC-like cupins"/>
    <property type="match status" value="1"/>
</dbReference>
<dbReference type="InterPro" id="IPR010982">
    <property type="entry name" value="Lambda_DNA-bd_dom_sf"/>
</dbReference>
<dbReference type="RefSeq" id="WP_285760874.1">
    <property type="nucleotide sequence ID" value="NZ_BSQG01000007.1"/>
</dbReference>
<gene>
    <name evidence="3" type="ORF">Nans01_37280</name>
</gene>
<dbReference type="SUPFAM" id="SSF47413">
    <property type="entry name" value="lambda repressor-like DNA-binding domains"/>
    <property type="match status" value="1"/>
</dbReference>
<dbReference type="InterPro" id="IPR014710">
    <property type="entry name" value="RmlC-like_jellyroll"/>
</dbReference>
<organism evidence="3 4">
    <name type="scientific">Nocardiopsis ansamitocini</name>
    <dbReference type="NCBI Taxonomy" id="1670832"/>
    <lineage>
        <taxon>Bacteria</taxon>
        <taxon>Bacillati</taxon>
        <taxon>Actinomycetota</taxon>
        <taxon>Actinomycetes</taxon>
        <taxon>Streptosporangiales</taxon>
        <taxon>Nocardiopsidaceae</taxon>
        <taxon>Nocardiopsis</taxon>
    </lineage>
</organism>
<dbReference type="InterPro" id="IPR001387">
    <property type="entry name" value="Cro/C1-type_HTH"/>
</dbReference>
<evidence type="ECO:0000256" key="1">
    <source>
        <dbReference type="ARBA" id="ARBA00023125"/>
    </source>
</evidence>
<keyword evidence="1" id="KW-0238">DNA-binding</keyword>
<protein>
    <submittedName>
        <fullName evidence="3">Transcriptional regulator</fullName>
    </submittedName>
</protein>
<evidence type="ECO:0000259" key="2">
    <source>
        <dbReference type="PROSITE" id="PS50943"/>
    </source>
</evidence>
<dbReference type="InterPro" id="IPR011051">
    <property type="entry name" value="RmlC_Cupin_sf"/>
</dbReference>
<dbReference type="SMART" id="SM00530">
    <property type="entry name" value="HTH_XRE"/>
    <property type="match status" value="1"/>
</dbReference>
<reference evidence="3" key="1">
    <citation type="submission" date="2023-02" db="EMBL/GenBank/DDBJ databases">
        <title>Nocardiopsis ansamitocini NBRC 112285.</title>
        <authorList>
            <person name="Ichikawa N."/>
            <person name="Sato H."/>
            <person name="Tonouchi N."/>
        </authorList>
    </citation>
    <scope>NUCLEOTIDE SEQUENCE</scope>
    <source>
        <strain evidence="3">NBRC 112285</strain>
    </source>
</reference>
<dbReference type="InterPro" id="IPR050807">
    <property type="entry name" value="TransReg_Diox_bact_type"/>
</dbReference>
<dbReference type="PROSITE" id="PS50943">
    <property type="entry name" value="HTH_CROC1"/>
    <property type="match status" value="1"/>
</dbReference>
<dbReference type="Gene3D" id="2.60.120.10">
    <property type="entry name" value="Jelly Rolls"/>
    <property type="match status" value="1"/>
</dbReference>
<dbReference type="Proteomes" id="UP001165092">
    <property type="component" value="Unassembled WGS sequence"/>
</dbReference>
<comment type="caution">
    <text evidence="3">The sequence shown here is derived from an EMBL/GenBank/DDBJ whole genome shotgun (WGS) entry which is preliminary data.</text>
</comment>